<organism evidence="1 2">
    <name type="scientific">Paenibacillus aceti</name>
    <dbReference type="NCBI Taxonomy" id="1820010"/>
    <lineage>
        <taxon>Bacteria</taxon>
        <taxon>Bacillati</taxon>
        <taxon>Bacillota</taxon>
        <taxon>Bacilli</taxon>
        <taxon>Bacillales</taxon>
        <taxon>Paenibacillaceae</taxon>
        <taxon>Paenibacillus</taxon>
    </lineage>
</organism>
<sequence length="142" mass="16350">MPKARMSDDAVVLFDGVCVLCQGAVKFIIKRDPHGCCKFAAMQSELGQQLLRQNGATGIDGVQMDTMFLLENGVLYNRSSAALRIVRRLRFPWPLLYVFIFVPRVVRDAMYRWIAKNRYRWFGKAEACMLPSKEIRGRFLDL</sequence>
<keyword evidence="2" id="KW-1185">Reference proteome</keyword>
<dbReference type="InterPro" id="IPR052927">
    <property type="entry name" value="DCC_oxidoreductase"/>
</dbReference>
<evidence type="ECO:0000313" key="2">
    <source>
        <dbReference type="Proteomes" id="UP000608420"/>
    </source>
</evidence>
<dbReference type="InterPro" id="IPR007263">
    <property type="entry name" value="DCC1-like"/>
</dbReference>
<reference evidence="2" key="1">
    <citation type="journal article" date="2019" name="Int. J. Syst. Evol. Microbiol.">
        <title>The Global Catalogue of Microorganisms (GCM) 10K type strain sequencing project: providing services to taxonomists for standard genome sequencing and annotation.</title>
        <authorList>
            <consortium name="The Broad Institute Genomics Platform"/>
            <consortium name="The Broad Institute Genome Sequencing Center for Infectious Disease"/>
            <person name="Wu L."/>
            <person name="Ma J."/>
        </authorList>
    </citation>
    <scope>NUCLEOTIDE SEQUENCE [LARGE SCALE GENOMIC DNA]</scope>
    <source>
        <strain evidence="2">CGMCC 1.15420</strain>
    </source>
</reference>
<dbReference type="RefSeq" id="WP_120464950.1">
    <property type="nucleotide sequence ID" value="NZ_BMIW01000060.1"/>
</dbReference>
<dbReference type="PANTHER" id="PTHR33639:SF2">
    <property type="entry name" value="DUF393 DOMAIN-CONTAINING PROTEIN"/>
    <property type="match status" value="1"/>
</dbReference>
<proteinExistence type="predicted"/>
<dbReference type="Pfam" id="PF04134">
    <property type="entry name" value="DCC1-like"/>
    <property type="match status" value="1"/>
</dbReference>
<accession>A0ABQ1W805</accession>
<gene>
    <name evidence="1" type="primary">yuxK</name>
    <name evidence="1" type="ORF">GCM10010913_47410</name>
</gene>
<protein>
    <recommendedName>
        <fullName evidence="3">Thiol-disulfide oxidoreductase DCC</fullName>
    </recommendedName>
</protein>
<comment type="caution">
    <text evidence="1">The sequence shown here is derived from an EMBL/GenBank/DDBJ whole genome shotgun (WGS) entry which is preliminary data.</text>
</comment>
<evidence type="ECO:0008006" key="3">
    <source>
        <dbReference type="Google" id="ProtNLM"/>
    </source>
</evidence>
<dbReference type="Proteomes" id="UP000608420">
    <property type="component" value="Unassembled WGS sequence"/>
</dbReference>
<name>A0ABQ1W805_9BACL</name>
<evidence type="ECO:0000313" key="1">
    <source>
        <dbReference type="EMBL" id="GGG19790.1"/>
    </source>
</evidence>
<dbReference type="PANTHER" id="PTHR33639">
    <property type="entry name" value="THIOL-DISULFIDE OXIDOREDUCTASE DCC"/>
    <property type="match status" value="1"/>
</dbReference>
<dbReference type="EMBL" id="BMIW01000060">
    <property type="protein sequence ID" value="GGG19790.1"/>
    <property type="molecule type" value="Genomic_DNA"/>
</dbReference>